<gene>
    <name evidence="1" type="ordered locus">Celf_3140</name>
</gene>
<evidence type="ECO:0008006" key="3">
    <source>
        <dbReference type="Google" id="ProtNLM"/>
    </source>
</evidence>
<keyword evidence="2" id="KW-1185">Reference proteome</keyword>
<evidence type="ECO:0000313" key="1">
    <source>
        <dbReference type="EMBL" id="AEE47254.1"/>
    </source>
</evidence>
<reference evidence="1 2" key="1">
    <citation type="submission" date="2011-04" db="EMBL/GenBank/DDBJ databases">
        <title>Complete sequence of Cellulomonas fimi ATCC 484.</title>
        <authorList>
            <consortium name="US DOE Joint Genome Institute"/>
            <person name="Lucas S."/>
            <person name="Han J."/>
            <person name="Lapidus A."/>
            <person name="Cheng J.-F."/>
            <person name="Goodwin L."/>
            <person name="Pitluck S."/>
            <person name="Peters L."/>
            <person name="Chertkov O."/>
            <person name="Detter J.C."/>
            <person name="Han C."/>
            <person name="Tapia R."/>
            <person name="Land M."/>
            <person name="Hauser L."/>
            <person name="Kyrpides N."/>
            <person name="Ivanova N."/>
            <person name="Ovchinnikova G."/>
            <person name="Pagani I."/>
            <person name="Mead D."/>
            <person name="Brumm P."/>
            <person name="Woyke T."/>
        </authorList>
    </citation>
    <scope>NUCLEOTIDE SEQUENCE [LARGE SCALE GENOMIC DNA]</scope>
    <source>
        <strain evidence="2">ATCC 484 / DSM 20113 / JCM 1341 / NBRC 15513 / NCIMB 8980 / NCTC 7547</strain>
    </source>
</reference>
<dbReference type="RefSeq" id="WP_013772278.1">
    <property type="nucleotide sequence ID" value="NC_015514.1"/>
</dbReference>
<protein>
    <recommendedName>
        <fullName evidence="3">ADP-ribosylation/crystallin J1</fullName>
    </recommendedName>
</protein>
<sequence>MPIETDVVTLWRPTGPDELALVEASGWRRWPPRLPDQPIFYPVLNEDYAVRIARDWNVKASGAGYVTKFDVRRGHLEEYDVQQVGGETILEYWIPAERLEELNDNIVGTIEVVRTFR</sequence>
<dbReference type="eggNOG" id="COG1397">
    <property type="taxonomic scope" value="Bacteria"/>
</dbReference>
<evidence type="ECO:0000313" key="2">
    <source>
        <dbReference type="Proteomes" id="UP000008460"/>
    </source>
</evidence>
<name>F4GZT8_CELFA</name>
<dbReference type="Proteomes" id="UP000008460">
    <property type="component" value="Chromosome"/>
</dbReference>
<dbReference type="AlphaFoldDB" id="F4GZT8"/>
<dbReference type="STRING" id="590998.Celf_3140"/>
<organism evidence="1 2">
    <name type="scientific">Cellulomonas fimi (strain ATCC 484 / DSM 20113 / JCM 1341 / CCUG 24087 / LMG 16345 / NBRC 15513 / NCIMB 8980 / NCTC 7547 / NRS-133)</name>
    <dbReference type="NCBI Taxonomy" id="590998"/>
    <lineage>
        <taxon>Bacteria</taxon>
        <taxon>Bacillati</taxon>
        <taxon>Actinomycetota</taxon>
        <taxon>Actinomycetes</taxon>
        <taxon>Micrococcales</taxon>
        <taxon>Cellulomonadaceae</taxon>
        <taxon>Cellulomonas</taxon>
    </lineage>
</organism>
<dbReference type="HOGENOM" id="CLU_143569_0_0_11"/>
<proteinExistence type="predicted"/>
<dbReference type="EMBL" id="CP002666">
    <property type="protein sequence ID" value="AEE47254.1"/>
    <property type="molecule type" value="Genomic_DNA"/>
</dbReference>
<dbReference type="KEGG" id="cfi:Celf_3140"/>
<accession>F4GZT8</accession>